<dbReference type="RefSeq" id="WP_313542260.1">
    <property type="nucleotide sequence ID" value="NZ_CP134880.1"/>
</dbReference>
<gene>
    <name evidence="1" type="ORF">RN607_09590</name>
</gene>
<dbReference type="SUPFAM" id="SSF55961">
    <property type="entry name" value="Bet v1-like"/>
    <property type="match status" value="1"/>
</dbReference>
<organism evidence="1">
    <name type="scientific">Demequina capsici</name>
    <dbReference type="NCBI Taxonomy" id="3075620"/>
    <lineage>
        <taxon>Bacteria</taxon>
        <taxon>Bacillati</taxon>
        <taxon>Actinomycetota</taxon>
        <taxon>Actinomycetes</taxon>
        <taxon>Micrococcales</taxon>
        <taxon>Demequinaceae</taxon>
        <taxon>Demequina</taxon>
    </lineage>
</organism>
<dbReference type="InterPro" id="IPR023393">
    <property type="entry name" value="START-like_dom_sf"/>
</dbReference>
<protein>
    <submittedName>
        <fullName evidence="1">SRPBCC family protein</fullName>
    </submittedName>
</protein>
<dbReference type="EMBL" id="CP134880">
    <property type="protein sequence ID" value="WNM26451.1"/>
    <property type="molecule type" value="Genomic_DNA"/>
</dbReference>
<accession>A0AA96F931</accession>
<reference evidence="1" key="1">
    <citation type="submission" date="2023-09" db="EMBL/GenBank/DDBJ databases">
        <title>Demequina sp. a novel bacteria isolated from Capsicum annuum.</title>
        <authorList>
            <person name="Humaira Z."/>
            <person name="Lee J."/>
            <person name="Cho D."/>
        </authorList>
    </citation>
    <scope>NUCLEOTIDE SEQUENCE</scope>
    <source>
        <strain evidence="1">PMTSA13</strain>
    </source>
</reference>
<dbReference type="InterPro" id="IPR019587">
    <property type="entry name" value="Polyketide_cyclase/dehydratase"/>
</dbReference>
<proteinExistence type="predicted"/>
<evidence type="ECO:0000313" key="1">
    <source>
        <dbReference type="EMBL" id="WNM26451.1"/>
    </source>
</evidence>
<dbReference type="Pfam" id="PF10604">
    <property type="entry name" value="Polyketide_cyc2"/>
    <property type="match status" value="1"/>
</dbReference>
<dbReference type="AlphaFoldDB" id="A0AA96F931"/>
<name>A0AA96F931_9MICO</name>
<sequence>MAAVPYIETHAAEGFVRASALELWNLLTDPKGLADSRDDIQEIELLEDDLGIGDVGGRTRTMLKVGRTDLMLTEETVEADRPRRLVRRALNPRVTSTSTWELEDAPGGTKVTVTSVLETQLGMIQRWAVQRGQLQRGREAIDAVRDQCEQFSVYFDKRRETLSFDI</sequence>
<dbReference type="CDD" id="cd07812">
    <property type="entry name" value="SRPBCC"/>
    <property type="match status" value="1"/>
</dbReference>
<dbReference type="KEGG" id="dcp:RN607_09590"/>
<dbReference type="Gene3D" id="3.30.530.20">
    <property type="match status" value="1"/>
</dbReference>
<dbReference type="Proteomes" id="UP001303408">
    <property type="component" value="Chromosome"/>
</dbReference>